<dbReference type="InterPro" id="IPR013783">
    <property type="entry name" value="Ig-like_fold"/>
</dbReference>
<comment type="caution">
    <text evidence="1">The sequence shown here is derived from an EMBL/GenBank/DDBJ whole genome shotgun (WGS) entry which is preliminary data.</text>
</comment>
<dbReference type="Proteomes" id="UP001337305">
    <property type="component" value="Unassembled WGS sequence"/>
</dbReference>
<dbReference type="EMBL" id="JAODOP010000004">
    <property type="protein sequence ID" value="MEF3834373.1"/>
    <property type="molecule type" value="Genomic_DNA"/>
</dbReference>
<reference evidence="1 2" key="1">
    <citation type="submission" date="2022-09" db="EMBL/GenBank/DDBJ databases">
        <title>Genome sequencing of Flavivirga sp. MEBiC05379.</title>
        <authorList>
            <person name="Oh H.-M."/>
            <person name="Kwon K.K."/>
            <person name="Park M.J."/>
            <person name="Yang S.-H."/>
        </authorList>
    </citation>
    <scope>NUCLEOTIDE SEQUENCE [LARGE SCALE GENOMIC DNA]</scope>
    <source>
        <strain evidence="1 2">MEBiC05379</strain>
    </source>
</reference>
<dbReference type="PANTHER" id="PTHR37833">
    <property type="entry name" value="LIPOPROTEIN-RELATED"/>
    <property type="match status" value="1"/>
</dbReference>
<dbReference type="RefSeq" id="WP_303306701.1">
    <property type="nucleotide sequence ID" value="NZ_JAODOP010000004.1"/>
</dbReference>
<evidence type="ECO:0000313" key="2">
    <source>
        <dbReference type="Proteomes" id="UP001337305"/>
    </source>
</evidence>
<sequence length="155" mass="17586">MKLIAFIFVTVVCFLSCNWQGENNQEKRSVIKKDIKSEEKNIDSNKAAELVELAKMKFKTKIINLGTIPKGDSTVKGRYTFKNIGEAPLFIEYINPDCVCTGYEHTKDSVAIGGEGYIDLTFNIKDRVGSQKLYAMLKANTKEKFYKLTLKLDIE</sequence>
<dbReference type="InterPro" id="IPR011467">
    <property type="entry name" value="DUF1573"/>
</dbReference>
<dbReference type="Gene3D" id="2.60.40.10">
    <property type="entry name" value="Immunoglobulins"/>
    <property type="match status" value="1"/>
</dbReference>
<dbReference type="PANTHER" id="PTHR37833:SF1">
    <property type="entry name" value="SIGNAL PEPTIDE PROTEIN"/>
    <property type="match status" value="1"/>
</dbReference>
<evidence type="ECO:0000313" key="1">
    <source>
        <dbReference type="EMBL" id="MEF3834373.1"/>
    </source>
</evidence>
<protein>
    <submittedName>
        <fullName evidence="1">DUF1573 domain-containing protein</fullName>
    </submittedName>
</protein>
<accession>A0ABU7XV18</accession>
<organism evidence="1 2">
    <name type="scientific">Flavivirga spongiicola</name>
    <dbReference type="NCBI Taxonomy" id="421621"/>
    <lineage>
        <taxon>Bacteria</taxon>
        <taxon>Pseudomonadati</taxon>
        <taxon>Bacteroidota</taxon>
        <taxon>Flavobacteriia</taxon>
        <taxon>Flavobacteriales</taxon>
        <taxon>Flavobacteriaceae</taxon>
        <taxon>Flavivirga</taxon>
    </lineage>
</organism>
<keyword evidence="2" id="KW-1185">Reference proteome</keyword>
<proteinExistence type="predicted"/>
<name>A0ABU7XV18_9FLAO</name>
<dbReference type="Pfam" id="PF07610">
    <property type="entry name" value="DUF1573"/>
    <property type="match status" value="1"/>
</dbReference>
<gene>
    <name evidence="1" type="ORF">N1F79_14645</name>
</gene>